<proteinExistence type="predicted"/>
<name>A0A0A9F177_ARUDO</name>
<reference evidence="1" key="1">
    <citation type="submission" date="2014-09" db="EMBL/GenBank/DDBJ databases">
        <authorList>
            <person name="Magalhaes I.L.F."/>
            <person name="Oliveira U."/>
            <person name="Santos F.R."/>
            <person name="Vidigal T.H.D.A."/>
            <person name="Brescovit A.D."/>
            <person name="Santos A.J."/>
        </authorList>
    </citation>
    <scope>NUCLEOTIDE SEQUENCE</scope>
    <source>
        <tissue evidence="1">Shoot tissue taken approximately 20 cm above the soil surface</tissue>
    </source>
</reference>
<accession>A0A0A9F177</accession>
<sequence length="62" mass="7216">MIAMWRSGPAIQAELGGLTCTANRLQKSKTFLLSSKWSWTVLVMLNKRKRSSRTNRWIMSRM</sequence>
<organism evidence="1">
    <name type="scientific">Arundo donax</name>
    <name type="common">Giant reed</name>
    <name type="synonym">Donax arundinaceus</name>
    <dbReference type="NCBI Taxonomy" id="35708"/>
    <lineage>
        <taxon>Eukaryota</taxon>
        <taxon>Viridiplantae</taxon>
        <taxon>Streptophyta</taxon>
        <taxon>Embryophyta</taxon>
        <taxon>Tracheophyta</taxon>
        <taxon>Spermatophyta</taxon>
        <taxon>Magnoliopsida</taxon>
        <taxon>Liliopsida</taxon>
        <taxon>Poales</taxon>
        <taxon>Poaceae</taxon>
        <taxon>PACMAD clade</taxon>
        <taxon>Arundinoideae</taxon>
        <taxon>Arundineae</taxon>
        <taxon>Arundo</taxon>
    </lineage>
</organism>
<dbReference type="EMBL" id="GBRH01195863">
    <property type="protein sequence ID" value="JAE02033.1"/>
    <property type="molecule type" value="Transcribed_RNA"/>
</dbReference>
<dbReference type="AlphaFoldDB" id="A0A0A9F177"/>
<reference evidence="1" key="2">
    <citation type="journal article" date="2015" name="Data Brief">
        <title>Shoot transcriptome of the giant reed, Arundo donax.</title>
        <authorList>
            <person name="Barrero R.A."/>
            <person name="Guerrero F.D."/>
            <person name="Moolhuijzen P."/>
            <person name="Goolsby J.A."/>
            <person name="Tidwell J."/>
            <person name="Bellgard S.E."/>
            <person name="Bellgard M.I."/>
        </authorList>
    </citation>
    <scope>NUCLEOTIDE SEQUENCE</scope>
    <source>
        <tissue evidence="1">Shoot tissue taken approximately 20 cm above the soil surface</tissue>
    </source>
</reference>
<evidence type="ECO:0000313" key="1">
    <source>
        <dbReference type="EMBL" id="JAE02033.1"/>
    </source>
</evidence>
<protein>
    <submittedName>
        <fullName evidence="1">Uncharacterized protein</fullName>
    </submittedName>
</protein>